<dbReference type="InterPro" id="IPR000845">
    <property type="entry name" value="Nucleoside_phosphorylase_d"/>
</dbReference>
<dbReference type="UniPathway" id="UPA00079"/>
<dbReference type="PANTHER" id="PTHR46832:SF2">
    <property type="entry name" value="FUTALOSINE HYDROLASE"/>
    <property type="match status" value="1"/>
</dbReference>
<keyword evidence="1" id="KW-0474">Menaquinone biosynthesis</keyword>
<sequence length="207" mass="21618">MTSVEKEREAVLRGLGQTEQFSVKIAGVGPAAAAANTMAALMEGQYDLVLNVGIAGGFQNRADVGSLVVADEIIAADLGVETPDGFQSVDELGFGSTRFQTATGLVERMVATAKKANLSITIGSILTVSTVTGTKARAEELVRRVPGAVAEAMEGYGVAVAAKQRRVPVLEIRAISNGVGPRNRAEWRIDAALDALTQAAALFKEVF</sequence>
<dbReference type="GO" id="GO:0005829">
    <property type="term" value="C:cytosol"/>
    <property type="evidence" value="ECO:0007669"/>
    <property type="project" value="TreeGrafter"/>
</dbReference>
<keyword evidence="5" id="KW-1185">Reference proteome</keyword>
<keyword evidence="1 4" id="KW-0378">Hydrolase</keyword>
<protein>
    <recommendedName>
        <fullName evidence="1 2">Futalosine hydrolase</fullName>
        <shortName evidence="1">FL hydrolase</shortName>
        <ecNumber evidence="1 2">3.2.2.26</ecNumber>
    </recommendedName>
    <alternativeName>
        <fullName evidence="1">Futalosine nucleosidase</fullName>
    </alternativeName>
    <alternativeName>
        <fullName evidence="1">Menaquinone biosynthetic enzyme MqnB</fullName>
    </alternativeName>
</protein>
<accession>A0A419SHD2</accession>
<dbReference type="GO" id="GO:0008930">
    <property type="term" value="F:methylthioadenosine nucleosidase activity"/>
    <property type="evidence" value="ECO:0007669"/>
    <property type="project" value="TreeGrafter"/>
</dbReference>
<evidence type="ECO:0000256" key="2">
    <source>
        <dbReference type="NCBIfam" id="TIGR03664"/>
    </source>
</evidence>
<feature type="domain" description="Nucleoside phosphorylase" evidence="3">
    <location>
        <begin position="22"/>
        <end position="205"/>
    </location>
</feature>
<dbReference type="Gene3D" id="3.40.50.1580">
    <property type="entry name" value="Nucleoside phosphorylase domain"/>
    <property type="match status" value="1"/>
</dbReference>
<dbReference type="Proteomes" id="UP000284219">
    <property type="component" value="Unassembled WGS sequence"/>
</dbReference>
<comment type="catalytic activity">
    <reaction evidence="1">
        <text>futalosine + H2O = dehypoxanthine futalosine + hypoxanthine</text>
        <dbReference type="Rhea" id="RHEA:25904"/>
        <dbReference type="ChEBI" id="CHEBI:15377"/>
        <dbReference type="ChEBI" id="CHEBI:17368"/>
        <dbReference type="ChEBI" id="CHEBI:58863"/>
        <dbReference type="ChEBI" id="CHEBI:58864"/>
        <dbReference type="EC" id="3.2.2.26"/>
    </reaction>
</comment>
<dbReference type="GO" id="GO:0009234">
    <property type="term" value="P:menaquinone biosynthetic process"/>
    <property type="evidence" value="ECO:0007669"/>
    <property type="project" value="UniProtKB-UniRule"/>
</dbReference>
<dbReference type="EMBL" id="MCHY01000009">
    <property type="protein sequence ID" value="RKD23200.1"/>
    <property type="molecule type" value="Genomic_DNA"/>
</dbReference>
<evidence type="ECO:0000313" key="4">
    <source>
        <dbReference type="EMBL" id="RKD23200.1"/>
    </source>
</evidence>
<comment type="caution">
    <text evidence="4">The sequence shown here is derived from an EMBL/GenBank/DDBJ whole genome shotgun (WGS) entry which is preliminary data.</text>
</comment>
<dbReference type="OrthoDB" id="9788270at2"/>
<dbReference type="CDD" id="cd17766">
    <property type="entry name" value="futalosine_nucleosidase_MqnB"/>
    <property type="match status" value="1"/>
</dbReference>
<dbReference type="SUPFAM" id="SSF53167">
    <property type="entry name" value="Purine and uridine phosphorylases"/>
    <property type="match status" value="1"/>
</dbReference>
<evidence type="ECO:0000259" key="3">
    <source>
        <dbReference type="Pfam" id="PF01048"/>
    </source>
</evidence>
<dbReference type="GO" id="GO:0008782">
    <property type="term" value="F:adenosylhomocysteine nucleosidase activity"/>
    <property type="evidence" value="ECO:0007669"/>
    <property type="project" value="TreeGrafter"/>
</dbReference>
<dbReference type="HAMAP" id="MF_00991">
    <property type="entry name" value="MqnB"/>
    <property type="match status" value="1"/>
</dbReference>
<dbReference type="AlphaFoldDB" id="A0A419SHD2"/>
<proteinExistence type="inferred from homology"/>
<comment type="similarity">
    <text evidence="1">Belongs to the PNP/UDP phosphorylase family. Futalosine hydrolase subfamily.</text>
</comment>
<comment type="function">
    <text evidence="1">Catalyzes the hydrolysis of futalosine (FL) to dehypoxanthine futalosine (DHFL) and hypoxanthine, a step in the biosynthesis of menaquinone (MK, vitamin K2).</text>
</comment>
<comment type="pathway">
    <text evidence="1">Quinol/quinone metabolism; menaquinone biosynthesis.</text>
</comment>
<dbReference type="NCBIfam" id="TIGR03664">
    <property type="entry name" value="fut_nucase"/>
    <property type="match status" value="1"/>
</dbReference>
<dbReference type="GO" id="GO:0019284">
    <property type="term" value="P:L-methionine salvage from S-adenosylmethionine"/>
    <property type="evidence" value="ECO:0007669"/>
    <property type="project" value="TreeGrafter"/>
</dbReference>
<name>A0A419SHD2_9BACL</name>
<dbReference type="PANTHER" id="PTHR46832">
    <property type="entry name" value="5'-METHYLTHIOADENOSINE/S-ADENOSYLHOMOCYSTEINE NUCLEOSIDASE"/>
    <property type="match status" value="1"/>
</dbReference>
<evidence type="ECO:0000313" key="5">
    <source>
        <dbReference type="Proteomes" id="UP000284219"/>
    </source>
</evidence>
<dbReference type="InterPro" id="IPR019963">
    <property type="entry name" value="FL_hydrolase_MqnB"/>
</dbReference>
<dbReference type="NCBIfam" id="NF006087">
    <property type="entry name" value="PRK08236.1"/>
    <property type="match status" value="1"/>
</dbReference>
<dbReference type="RefSeq" id="WP_120190691.1">
    <property type="nucleotide sequence ID" value="NZ_MCHY01000009.1"/>
</dbReference>
<dbReference type="Pfam" id="PF01048">
    <property type="entry name" value="PNP_UDP_1"/>
    <property type="match status" value="1"/>
</dbReference>
<dbReference type="EC" id="3.2.2.26" evidence="1 2"/>
<reference evidence="4 5" key="1">
    <citation type="submission" date="2016-08" db="EMBL/GenBank/DDBJ databases">
        <title>Novel Firmicute Genomes.</title>
        <authorList>
            <person name="Poppleton D.I."/>
            <person name="Gribaldo S."/>
        </authorList>
    </citation>
    <scope>NUCLEOTIDE SEQUENCE [LARGE SCALE GENOMIC DNA]</scope>
    <source>
        <strain evidence="4 5">RAOx-1</strain>
    </source>
</reference>
<evidence type="ECO:0000256" key="1">
    <source>
        <dbReference type="HAMAP-Rule" id="MF_00991"/>
    </source>
</evidence>
<dbReference type="GO" id="GO:0009116">
    <property type="term" value="P:nucleoside metabolic process"/>
    <property type="evidence" value="ECO:0007669"/>
    <property type="project" value="InterPro"/>
</dbReference>
<gene>
    <name evidence="1" type="primary">mqnB</name>
    <name evidence="4" type="ORF">BEP19_10315</name>
</gene>
<dbReference type="InterPro" id="IPR035994">
    <property type="entry name" value="Nucleoside_phosphorylase_sf"/>
</dbReference>
<organism evidence="4 5">
    <name type="scientific">Ammoniphilus oxalaticus</name>
    <dbReference type="NCBI Taxonomy" id="66863"/>
    <lineage>
        <taxon>Bacteria</taxon>
        <taxon>Bacillati</taxon>
        <taxon>Bacillota</taxon>
        <taxon>Bacilli</taxon>
        <taxon>Bacillales</taxon>
        <taxon>Paenibacillaceae</taxon>
        <taxon>Aneurinibacillus group</taxon>
        <taxon>Ammoniphilus</taxon>
    </lineage>
</organism>